<reference evidence="3" key="1">
    <citation type="journal article" date="2019" name="Nat. Commun.">
        <title>The genome of broomcorn millet.</title>
        <authorList>
            <person name="Zou C."/>
            <person name="Miki D."/>
            <person name="Li D."/>
            <person name="Tang Q."/>
            <person name="Xiao L."/>
            <person name="Rajput S."/>
            <person name="Deng P."/>
            <person name="Jia W."/>
            <person name="Huang R."/>
            <person name="Zhang M."/>
            <person name="Sun Y."/>
            <person name="Hu J."/>
            <person name="Fu X."/>
            <person name="Schnable P.S."/>
            <person name="Li F."/>
            <person name="Zhang H."/>
            <person name="Feng B."/>
            <person name="Zhu X."/>
            <person name="Liu R."/>
            <person name="Schnable J.C."/>
            <person name="Zhu J.-K."/>
            <person name="Zhang H."/>
        </authorList>
    </citation>
    <scope>NUCLEOTIDE SEQUENCE [LARGE SCALE GENOMIC DNA]</scope>
</reference>
<dbReference type="InterPro" id="IPR001810">
    <property type="entry name" value="F-box_dom"/>
</dbReference>
<evidence type="ECO:0000259" key="1">
    <source>
        <dbReference type="PROSITE" id="PS50181"/>
    </source>
</evidence>
<evidence type="ECO:0000313" key="2">
    <source>
        <dbReference type="EMBL" id="RLN19086.1"/>
    </source>
</evidence>
<dbReference type="SUPFAM" id="SSF81383">
    <property type="entry name" value="F-box domain"/>
    <property type="match status" value="1"/>
</dbReference>
<dbReference type="InterPro" id="IPR036047">
    <property type="entry name" value="F-box-like_dom_sf"/>
</dbReference>
<dbReference type="OrthoDB" id="665951at2759"/>
<proteinExistence type="predicted"/>
<dbReference type="AlphaFoldDB" id="A0A3L6SGN8"/>
<keyword evidence="3" id="KW-1185">Reference proteome</keyword>
<dbReference type="SMART" id="SM00256">
    <property type="entry name" value="FBOX"/>
    <property type="match status" value="1"/>
</dbReference>
<dbReference type="STRING" id="4540.A0A3L6SGN8"/>
<dbReference type="PROSITE" id="PS50181">
    <property type="entry name" value="FBOX"/>
    <property type="match status" value="1"/>
</dbReference>
<gene>
    <name evidence="2" type="ORF">C2845_PM02G03170</name>
</gene>
<sequence length="179" mass="19771">MPATESDQEGTENRPPQGQEDLVRLLPDDVLAAVLSRLAPRDLAASRCARKAWRAIVDDRRLLLPRKVVGIFIDFNCLSSWEFFARPTAGSAISGELDFLLPDARSSIQDHCNGLLLGYNGVLNPATGGGRACRRARLLLMKRARVLPPRRLPRVRSHRITALRGGINPKNCIQELQSG</sequence>
<evidence type="ECO:0000313" key="3">
    <source>
        <dbReference type="Proteomes" id="UP000275267"/>
    </source>
</evidence>
<organism evidence="2 3">
    <name type="scientific">Panicum miliaceum</name>
    <name type="common">Proso millet</name>
    <name type="synonym">Broomcorn millet</name>
    <dbReference type="NCBI Taxonomy" id="4540"/>
    <lineage>
        <taxon>Eukaryota</taxon>
        <taxon>Viridiplantae</taxon>
        <taxon>Streptophyta</taxon>
        <taxon>Embryophyta</taxon>
        <taxon>Tracheophyta</taxon>
        <taxon>Spermatophyta</taxon>
        <taxon>Magnoliopsida</taxon>
        <taxon>Liliopsida</taxon>
        <taxon>Poales</taxon>
        <taxon>Poaceae</taxon>
        <taxon>PACMAD clade</taxon>
        <taxon>Panicoideae</taxon>
        <taxon>Panicodae</taxon>
        <taxon>Paniceae</taxon>
        <taxon>Panicinae</taxon>
        <taxon>Panicum</taxon>
        <taxon>Panicum sect. Panicum</taxon>
    </lineage>
</organism>
<dbReference type="Proteomes" id="UP000275267">
    <property type="component" value="Unassembled WGS sequence"/>
</dbReference>
<accession>A0A3L6SGN8</accession>
<dbReference type="Pfam" id="PF12937">
    <property type="entry name" value="F-box-like"/>
    <property type="match status" value="1"/>
</dbReference>
<dbReference type="EMBL" id="PQIB02000005">
    <property type="protein sequence ID" value="RLN19086.1"/>
    <property type="molecule type" value="Genomic_DNA"/>
</dbReference>
<dbReference type="Gene3D" id="1.20.1280.50">
    <property type="match status" value="1"/>
</dbReference>
<dbReference type="PANTHER" id="PTHR34591">
    <property type="entry name" value="OS03G0653100 PROTEIN-RELATED"/>
    <property type="match status" value="1"/>
</dbReference>
<feature type="domain" description="F-box" evidence="1">
    <location>
        <begin position="20"/>
        <end position="66"/>
    </location>
</feature>
<comment type="caution">
    <text evidence="2">The sequence shown here is derived from an EMBL/GenBank/DDBJ whole genome shotgun (WGS) entry which is preliminary data.</text>
</comment>
<protein>
    <recommendedName>
        <fullName evidence="1">F-box domain-containing protein</fullName>
    </recommendedName>
</protein>
<name>A0A3L6SGN8_PANMI</name>